<dbReference type="SFLD" id="SFLDS00003">
    <property type="entry name" value="Haloacid_Dehalogenase"/>
    <property type="match status" value="1"/>
</dbReference>
<keyword evidence="1" id="KW-0378">Hydrolase</keyword>
<dbReference type="PANTHER" id="PTHR10000">
    <property type="entry name" value="PHOSPHOSERINE PHOSPHATASE"/>
    <property type="match status" value="1"/>
</dbReference>
<evidence type="ECO:0000313" key="2">
    <source>
        <dbReference type="Proteomes" id="UP000030001"/>
    </source>
</evidence>
<dbReference type="InterPro" id="IPR006379">
    <property type="entry name" value="HAD-SF_hydro_IIB"/>
</dbReference>
<dbReference type="NCBIfam" id="TIGR01484">
    <property type="entry name" value="HAD-SF-IIB"/>
    <property type="match status" value="1"/>
</dbReference>
<protein>
    <submittedName>
        <fullName evidence="1">HAD family hydrolase</fullName>
    </submittedName>
</protein>
<dbReference type="Pfam" id="PF08282">
    <property type="entry name" value="Hydrolase_3"/>
    <property type="match status" value="1"/>
</dbReference>
<dbReference type="InterPro" id="IPR023214">
    <property type="entry name" value="HAD_sf"/>
</dbReference>
<sequence length="277" mass="31086">MKQHLIAIDLDGTTLNNQSKLTPTTIKTLQTLSRQGHLVSIVTGRPYLISGHLYDQIGLKTPMINFNGALGHIPHRKWAGEYAVNVTREMTLDLLAHKQELGIKMVIAEDKYHVWADHPSSDLPEFLPAKLAPEQILNEHNLNNDPIALTIQFDPAKKDAILNAVDQKYGDFVEPRVWGGPYSIMELIRRGTHKEAGLRRLVKEYQLSPDQIIAFGDEHNDAEMLSYAGRGVAMKNAVDDIKQIADDVTPLDNDHDGLAKYLQDYFHLDAAKLQLAE</sequence>
<dbReference type="Gene3D" id="3.30.1240.10">
    <property type="match status" value="1"/>
</dbReference>
<dbReference type="Proteomes" id="UP000030001">
    <property type="component" value="Unassembled WGS sequence"/>
</dbReference>
<dbReference type="NCBIfam" id="TIGR00099">
    <property type="entry name" value="Cof-subfamily"/>
    <property type="match status" value="1"/>
</dbReference>
<dbReference type="CDD" id="cd07516">
    <property type="entry name" value="HAD_Pase"/>
    <property type="match status" value="1"/>
</dbReference>
<dbReference type="SFLD" id="SFLDG01140">
    <property type="entry name" value="C2.B:_Phosphomannomutase_and_P"/>
    <property type="match status" value="1"/>
</dbReference>
<dbReference type="AlphaFoldDB" id="A0A099YDT6"/>
<proteinExistence type="predicted"/>
<dbReference type="Gene3D" id="3.40.50.1000">
    <property type="entry name" value="HAD superfamily/HAD-like"/>
    <property type="match status" value="1"/>
</dbReference>
<accession>A0A099YDT6</accession>
<reference evidence="1 2" key="1">
    <citation type="submission" date="2014-09" db="EMBL/GenBank/DDBJ databases">
        <title>Lactobacillus mucosae CRL573 Genome Sequencing.</title>
        <authorList>
            <person name="Bleckwedel J."/>
            <person name="Teran L.C."/>
            <person name="Bonacina J."/>
            <person name="Saavedra L."/>
            <person name="Mozzi F.B."/>
            <person name="Raya R.R."/>
        </authorList>
    </citation>
    <scope>NUCLEOTIDE SEQUENCE [LARGE SCALE GENOMIC DNA]</scope>
    <source>
        <strain evidence="1 2">CRL573</strain>
    </source>
</reference>
<organism evidence="1 2">
    <name type="scientific">Limosilactobacillus mucosae</name>
    <name type="common">Lactobacillus mucosae</name>
    <dbReference type="NCBI Taxonomy" id="97478"/>
    <lineage>
        <taxon>Bacteria</taxon>
        <taxon>Bacillati</taxon>
        <taxon>Bacillota</taxon>
        <taxon>Bacilli</taxon>
        <taxon>Lactobacillales</taxon>
        <taxon>Lactobacillaceae</taxon>
        <taxon>Limosilactobacillus</taxon>
    </lineage>
</organism>
<dbReference type="GO" id="GO:0000287">
    <property type="term" value="F:magnesium ion binding"/>
    <property type="evidence" value="ECO:0007669"/>
    <property type="project" value="TreeGrafter"/>
</dbReference>
<name>A0A099YDT6_LIMMU</name>
<comment type="caution">
    <text evidence="1">The sequence shown here is derived from an EMBL/GenBank/DDBJ whole genome shotgun (WGS) entry which is preliminary data.</text>
</comment>
<dbReference type="EMBL" id="JROC01000028">
    <property type="protein sequence ID" value="KGL67088.1"/>
    <property type="molecule type" value="Genomic_DNA"/>
</dbReference>
<dbReference type="RefSeq" id="WP_006499225.1">
    <property type="nucleotide sequence ID" value="NZ_CABMGR010000007.1"/>
</dbReference>
<dbReference type="GO" id="GO:0016791">
    <property type="term" value="F:phosphatase activity"/>
    <property type="evidence" value="ECO:0007669"/>
    <property type="project" value="TreeGrafter"/>
</dbReference>
<dbReference type="InterPro" id="IPR036412">
    <property type="entry name" value="HAD-like_sf"/>
</dbReference>
<dbReference type="GO" id="GO:0005829">
    <property type="term" value="C:cytosol"/>
    <property type="evidence" value="ECO:0007669"/>
    <property type="project" value="TreeGrafter"/>
</dbReference>
<evidence type="ECO:0000313" key="1">
    <source>
        <dbReference type="EMBL" id="KGL67088.1"/>
    </source>
</evidence>
<dbReference type="InterPro" id="IPR000150">
    <property type="entry name" value="Cof"/>
</dbReference>
<dbReference type="PANTHER" id="PTHR10000:SF23">
    <property type="entry name" value="5-AMINO-6-(5-PHOSPHO-D-RIBITYLAMINO)URACIL PHOSPHATASE YITU"/>
    <property type="match status" value="1"/>
</dbReference>
<dbReference type="SUPFAM" id="SSF56784">
    <property type="entry name" value="HAD-like"/>
    <property type="match status" value="1"/>
</dbReference>
<gene>
    <name evidence="1" type="ORF">LX03_03820</name>
</gene>